<sequence>MRLAHLLLATLILTLPACTTLPAPPLAARPTEVSVHVEQLPETGAWRVRYHFSSPTREARFIRPGYGYRQTHWKVSSPAGVRIEAVDGEDRVSSAGGEAFEAFEVELTPFAWKPEKDYQAFIPFSAGGTLVHTGQFNLRLATGPSGAGEAPPRTLFTLVPRAAERVVLPGRVIAGPVEWEGSEDGTYAYFGPAMALESEHLVAVVDSGLPGWIRQRTEALLPRLFAFYAERTGTRLGQRATVFLSFAEEPRPRSISMNGGALEGLIQLEVRLGSDIQREEDAKVEERLLQLTAHEAAHLWYGRLLSHEVNGGDWMHEGGADAFAYRALLHLGLLSREAYLARLSDAASQCALGLEGRALKDVSRPGRYRNHYTCGSTLALIAEAELRKAHPGEDVFTHWARLLALAGASRRYDESLYFQALADRGVPAAALARMRRLIDEPLPRADALLLEALRAGELEVEATEGGPPDFLMQVGGRALRFALRTDCGEGFRVRTVQGEAMEVDARCQTLGPQPHLASLAGHSLTGNLAAAYDAAAEQCTRQGAVEVGLSGAPAPVRVRCEPPVPQRTPYLRLRTAP</sequence>
<comment type="caution">
    <text evidence="2">The sequence shown here is derived from an EMBL/GenBank/DDBJ whole genome shotgun (WGS) entry which is preliminary data.</text>
</comment>
<dbReference type="RefSeq" id="WP_047859420.1">
    <property type="nucleotide sequence ID" value="NZ_CP011509.1"/>
</dbReference>
<evidence type="ECO:0000313" key="3">
    <source>
        <dbReference type="Proteomes" id="UP000256345"/>
    </source>
</evidence>
<protein>
    <recommendedName>
        <fullName evidence="4">Peptidase M61 catalytic domain-containing protein</fullName>
    </recommendedName>
</protein>
<keyword evidence="1" id="KW-0732">Signal</keyword>
<dbReference type="SUPFAM" id="SSF55486">
    <property type="entry name" value="Metalloproteases ('zincins'), catalytic domain"/>
    <property type="match status" value="1"/>
</dbReference>
<gene>
    <name evidence="2" type="ORF">ATI61_110232</name>
</gene>
<name>A0ABX9JUD2_9BACT</name>
<proteinExistence type="predicted"/>
<feature type="chain" id="PRO_5046524036" description="Peptidase M61 catalytic domain-containing protein" evidence="1">
    <location>
        <begin position="23"/>
        <end position="577"/>
    </location>
</feature>
<organism evidence="2 3">
    <name type="scientific">Archangium gephyra</name>
    <dbReference type="NCBI Taxonomy" id="48"/>
    <lineage>
        <taxon>Bacteria</taxon>
        <taxon>Pseudomonadati</taxon>
        <taxon>Myxococcota</taxon>
        <taxon>Myxococcia</taxon>
        <taxon>Myxococcales</taxon>
        <taxon>Cystobacterineae</taxon>
        <taxon>Archangiaceae</taxon>
        <taxon>Archangium</taxon>
    </lineage>
</organism>
<reference evidence="2 3" key="1">
    <citation type="submission" date="2018-08" db="EMBL/GenBank/DDBJ databases">
        <title>Genomic Encyclopedia of Archaeal and Bacterial Type Strains, Phase II (KMG-II): from individual species to whole genera.</title>
        <authorList>
            <person name="Goeker M."/>
        </authorList>
    </citation>
    <scope>NUCLEOTIDE SEQUENCE [LARGE SCALE GENOMIC DNA]</scope>
    <source>
        <strain evidence="2 3">DSM 2261</strain>
    </source>
</reference>
<evidence type="ECO:0000313" key="2">
    <source>
        <dbReference type="EMBL" id="REG27225.1"/>
    </source>
</evidence>
<accession>A0ABX9JUD2</accession>
<evidence type="ECO:0000256" key="1">
    <source>
        <dbReference type="SAM" id="SignalP"/>
    </source>
</evidence>
<keyword evidence="3" id="KW-1185">Reference proteome</keyword>
<dbReference type="EMBL" id="QUMU01000010">
    <property type="protein sequence ID" value="REG27225.1"/>
    <property type="molecule type" value="Genomic_DNA"/>
</dbReference>
<evidence type="ECO:0008006" key="4">
    <source>
        <dbReference type="Google" id="ProtNLM"/>
    </source>
</evidence>
<feature type="signal peptide" evidence="1">
    <location>
        <begin position="1"/>
        <end position="22"/>
    </location>
</feature>
<dbReference type="Proteomes" id="UP000256345">
    <property type="component" value="Unassembled WGS sequence"/>
</dbReference>